<dbReference type="RefSeq" id="WP_158041989.1">
    <property type="nucleotide sequence ID" value="NZ_JACCFV010000001.1"/>
</dbReference>
<keyword evidence="2" id="KW-1185">Reference proteome</keyword>
<evidence type="ECO:0000313" key="1">
    <source>
        <dbReference type="EMBL" id="KAB1652614.1"/>
    </source>
</evidence>
<dbReference type="Proteomes" id="UP000467240">
    <property type="component" value="Unassembled WGS sequence"/>
</dbReference>
<name>A0A7J5BMK7_9MICO</name>
<comment type="caution">
    <text evidence="1">The sequence shown here is derived from an EMBL/GenBank/DDBJ whole genome shotgun (WGS) entry which is preliminary data.</text>
</comment>
<accession>A0A7J5BMK7</accession>
<gene>
    <name evidence="1" type="ORF">F8O01_16400</name>
</gene>
<dbReference type="EMBL" id="WBJZ01000029">
    <property type="protein sequence ID" value="KAB1652614.1"/>
    <property type="molecule type" value="Genomic_DNA"/>
</dbReference>
<sequence>MDGSTRAAIEEVREAVARLRETLVASTMTPSGGALWLGHDVELAGLVAEAVALEALAAGAAGEAAILGVLPSSGG</sequence>
<reference evidence="1 2" key="1">
    <citation type="submission" date="2019-09" db="EMBL/GenBank/DDBJ databases">
        <title>Phylogeny of genus Pseudoclavibacter and closely related genus.</title>
        <authorList>
            <person name="Li Y."/>
        </authorList>
    </citation>
    <scope>NUCLEOTIDE SEQUENCE [LARGE SCALE GENOMIC DNA]</scope>
    <source>
        <strain evidence="1 2">DSM 23821</strain>
    </source>
</reference>
<proteinExistence type="predicted"/>
<organism evidence="1 2">
    <name type="scientific">Pseudoclavibacter chungangensis</name>
    <dbReference type="NCBI Taxonomy" id="587635"/>
    <lineage>
        <taxon>Bacteria</taxon>
        <taxon>Bacillati</taxon>
        <taxon>Actinomycetota</taxon>
        <taxon>Actinomycetes</taxon>
        <taxon>Micrococcales</taxon>
        <taxon>Microbacteriaceae</taxon>
        <taxon>Pseudoclavibacter</taxon>
    </lineage>
</organism>
<dbReference type="AlphaFoldDB" id="A0A7J5BMK7"/>
<evidence type="ECO:0000313" key="2">
    <source>
        <dbReference type="Proteomes" id="UP000467240"/>
    </source>
</evidence>
<protein>
    <submittedName>
        <fullName evidence="1">Uncharacterized protein</fullName>
    </submittedName>
</protein>